<dbReference type="InterPro" id="IPR016032">
    <property type="entry name" value="Sig_transdc_resp-reg_C-effctor"/>
</dbReference>
<sequence>MSMMTINTLVEDIYASAIHPENWTPTLSRLAQITGYRGIAIVPENTNDDSLKLSSSVDKTPDHEYYTYYININPFRRLRPNLPRYKGLIRDIDLLSPDEIRNSPYYVDFLNKHGCSHTERIYICQQDIAFFLAGQRGKNYSYDKATSEIDLCFFSGHIKNSILMARNMHALSSKVNRLSYLYDQMKFGIFLVRENEDVIFVNKYGSSAINGLFRLSNNRLTFLSAHNQKLWDRLISTRQDRPPNAASSEIAAFTTPDGRTLLARSMPVPDIILDHLSVNDRCKVVFFHDITRDTGNMIAMLQTLGLSRSEAMLAQTLGHTGSLKESAARIGLSYESARSSLKTIFSKMGIRSQNDLTAIVTRLSSVA</sequence>
<dbReference type="GO" id="GO:0006355">
    <property type="term" value="P:regulation of DNA-templated transcription"/>
    <property type="evidence" value="ECO:0007669"/>
    <property type="project" value="InterPro"/>
</dbReference>
<accession>A0A7W4NJ20</accession>
<evidence type="ECO:0008006" key="3">
    <source>
        <dbReference type="Google" id="ProtNLM"/>
    </source>
</evidence>
<dbReference type="SUPFAM" id="SSF46894">
    <property type="entry name" value="C-terminal effector domain of the bipartite response regulators"/>
    <property type="match status" value="1"/>
</dbReference>
<proteinExistence type="predicted"/>
<dbReference type="AlphaFoldDB" id="A0A7W4NJ20"/>
<dbReference type="EMBL" id="JABEQJ010000001">
    <property type="protein sequence ID" value="MBB2158669.1"/>
    <property type="molecule type" value="Genomic_DNA"/>
</dbReference>
<dbReference type="GO" id="GO:0003677">
    <property type="term" value="F:DNA binding"/>
    <property type="evidence" value="ECO:0007669"/>
    <property type="project" value="InterPro"/>
</dbReference>
<organism evidence="1 2">
    <name type="scientific">Gluconacetobacter sacchari</name>
    <dbReference type="NCBI Taxonomy" id="92759"/>
    <lineage>
        <taxon>Bacteria</taxon>
        <taxon>Pseudomonadati</taxon>
        <taxon>Pseudomonadota</taxon>
        <taxon>Alphaproteobacteria</taxon>
        <taxon>Acetobacterales</taxon>
        <taxon>Acetobacteraceae</taxon>
        <taxon>Gluconacetobacter</taxon>
    </lineage>
</organism>
<dbReference type="Proteomes" id="UP000589085">
    <property type="component" value="Unassembled WGS sequence"/>
</dbReference>
<dbReference type="RefSeq" id="WP_182995539.1">
    <property type="nucleotide sequence ID" value="NZ_JABEQJ010000001.1"/>
</dbReference>
<evidence type="ECO:0000313" key="2">
    <source>
        <dbReference type="Proteomes" id="UP000589085"/>
    </source>
</evidence>
<gene>
    <name evidence="1" type="ORF">HLH48_00495</name>
</gene>
<evidence type="ECO:0000313" key="1">
    <source>
        <dbReference type="EMBL" id="MBB2158669.1"/>
    </source>
</evidence>
<comment type="caution">
    <text evidence="1">The sequence shown here is derived from an EMBL/GenBank/DDBJ whole genome shotgun (WGS) entry which is preliminary data.</text>
</comment>
<protein>
    <recommendedName>
        <fullName evidence="3">HTH luxR-type domain-containing protein</fullName>
    </recommendedName>
</protein>
<reference evidence="1 2" key="1">
    <citation type="submission" date="2020-04" db="EMBL/GenBank/DDBJ databases">
        <title>Description of novel Gluconacetobacter.</title>
        <authorList>
            <person name="Sombolestani A."/>
        </authorList>
    </citation>
    <scope>NUCLEOTIDE SEQUENCE [LARGE SCALE GENOMIC DNA]</scope>
    <source>
        <strain evidence="1 2">LMG 19747</strain>
    </source>
</reference>
<name>A0A7W4NJ20_9PROT</name>